<evidence type="ECO:0000256" key="4">
    <source>
        <dbReference type="ARBA" id="ARBA00022984"/>
    </source>
</evidence>
<dbReference type="PROSITE" id="PS51191">
    <property type="entry name" value="FEMABX"/>
    <property type="match status" value="1"/>
</dbReference>
<dbReference type="Pfam" id="PF02388">
    <property type="entry name" value="FemAB"/>
    <property type="match status" value="3"/>
</dbReference>
<protein>
    <submittedName>
        <fullName evidence="7">Peptidoglycan bridge formation glycyltransferase FemA/FemB family protein</fullName>
    </submittedName>
</protein>
<reference evidence="7 8" key="1">
    <citation type="submission" date="2020-02" db="EMBL/GenBank/DDBJ databases">
        <authorList>
            <person name="Zheng R.K."/>
            <person name="Sun C.M."/>
        </authorList>
    </citation>
    <scope>NUCLEOTIDE SEQUENCE [LARGE SCALE GENOMIC DNA]</scope>
    <source>
        <strain evidence="8">rifampicinis</strain>
    </source>
</reference>
<evidence type="ECO:0000256" key="1">
    <source>
        <dbReference type="ARBA" id="ARBA00009943"/>
    </source>
</evidence>
<keyword evidence="2 7" id="KW-0808">Transferase</keyword>
<evidence type="ECO:0000256" key="5">
    <source>
        <dbReference type="ARBA" id="ARBA00023315"/>
    </source>
</evidence>
<dbReference type="InterPro" id="IPR016181">
    <property type="entry name" value="Acyl_CoA_acyltransferase"/>
</dbReference>
<evidence type="ECO:0000256" key="2">
    <source>
        <dbReference type="ARBA" id="ARBA00022679"/>
    </source>
</evidence>
<name>A0A7S8E7P3_9CHLR</name>
<dbReference type="Proteomes" id="UP000594468">
    <property type="component" value="Chromosome"/>
</dbReference>
<dbReference type="RefSeq" id="WP_195169981.1">
    <property type="nucleotide sequence ID" value="NZ_CP062983.1"/>
</dbReference>
<accession>A0A7S8E7P3</accession>
<dbReference type="KEGG" id="pmet:G4Y79_19800"/>
<dbReference type="GO" id="GO:0009252">
    <property type="term" value="P:peptidoglycan biosynthetic process"/>
    <property type="evidence" value="ECO:0007669"/>
    <property type="project" value="UniProtKB-KW"/>
</dbReference>
<dbReference type="GO" id="GO:0008360">
    <property type="term" value="P:regulation of cell shape"/>
    <property type="evidence" value="ECO:0007669"/>
    <property type="project" value="UniProtKB-KW"/>
</dbReference>
<organism evidence="7 8">
    <name type="scientific">Phototrophicus methaneseepsis</name>
    <dbReference type="NCBI Taxonomy" id="2710758"/>
    <lineage>
        <taxon>Bacteria</taxon>
        <taxon>Bacillati</taxon>
        <taxon>Chloroflexota</taxon>
        <taxon>Candidatus Thermofontia</taxon>
        <taxon>Phototrophicales</taxon>
        <taxon>Phototrophicaceae</taxon>
        <taxon>Phototrophicus</taxon>
    </lineage>
</organism>
<sequence>MYDIPTAAEWDAFVTQHPRGHLLQLSAWGDLKSAYGWDAGRIALRDEGHIIAGAQILFRKLPLRLGTMAYIPFGGYVTASSQWPALWHAIDAYCQEQGAAFLKWEPGLYLDDERPDFAVLGFRGSPQTIQPPNTILLDISDSDDDIMARMNQGTRRKIRKSLKNDIRYYEAEPGDVTKFTNLMHITGERNEFGVHEPDYYAMQYDLFAPEHAALILAEHEGQTLAGVFVFAVGDTAQYISGASSNIDRNLMASYGVQWKAIEWAKVRGCRYYDMWGIPDEPEATLEAQFQDRSDGLWGVYGFKRGWGGQVIRSAGAWDMVYNALIYRAYLAAIMLRG</sequence>
<dbReference type="SUPFAM" id="SSF55729">
    <property type="entry name" value="Acyl-CoA N-acyltransferases (Nat)"/>
    <property type="match status" value="2"/>
</dbReference>
<dbReference type="PANTHER" id="PTHR36174">
    <property type="entry name" value="LIPID II:GLYCINE GLYCYLTRANSFERASE"/>
    <property type="match status" value="1"/>
</dbReference>
<dbReference type="EMBL" id="CP062983">
    <property type="protein sequence ID" value="QPC81910.1"/>
    <property type="molecule type" value="Genomic_DNA"/>
</dbReference>
<keyword evidence="4" id="KW-0573">Peptidoglycan synthesis</keyword>
<dbReference type="Gene3D" id="3.40.630.30">
    <property type="match status" value="2"/>
</dbReference>
<comment type="similarity">
    <text evidence="1">Belongs to the FemABX family.</text>
</comment>
<dbReference type="InterPro" id="IPR050644">
    <property type="entry name" value="PG_Glycine_Bridge_Synth"/>
</dbReference>
<evidence type="ECO:0000256" key="6">
    <source>
        <dbReference type="ARBA" id="ARBA00023316"/>
    </source>
</evidence>
<evidence type="ECO:0000313" key="8">
    <source>
        <dbReference type="Proteomes" id="UP000594468"/>
    </source>
</evidence>
<evidence type="ECO:0000256" key="3">
    <source>
        <dbReference type="ARBA" id="ARBA00022960"/>
    </source>
</evidence>
<gene>
    <name evidence="7" type="ORF">G4Y79_19800</name>
</gene>
<keyword evidence="3" id="KW-0133">Cell shape</keyword>
<keyword evidence="8" id="KW-1185">Reference proteome</keyword>
<evidence type="ECO:0000313" key="7">
    <source>
        <dbReference type="EMBL" id="QPC81910.1"/>
    </source>
</evidence>
<keyword evidence="5" id="KW-0012">Acyltransferase</keyword>
<dbReference type="GO" id="GO:0016755">
    <property type="term" value="F:aminoacyltransferase activity"/>
    <property type="evidence" value="ECO:0007669"/>
    <property type="project" value="InterPro"/>
</dbReference>
<proteinExistence type="inferred from homology"/>
<dbReference type="AlphaFoldDB" id="A0A7S8E7P3"/>
<dbReference type="GO" id="GO:0071555">
    <property type="term" value="P:cell wall organization"/>
    <property type="evidence" value="ECO:0007669"/>
    <property type="project" value="UniProtKB-KW"/>
</dbReference>
<keyword evidence="6" id="KW-0961">Cell wall biogenesis/degradation</keyword>
<dbReference type="InterPro" id="IPR003447">
    <property type="entry name" value="FEMABX"/>
</dbReference>
<dbReference type="PANTHER" id="PTHR36174:SF1">
    <property type="entry name" value="LIPID II:GLYCINE GLYCYLTRANSFERASE"/>
    <property type="match status" value="1"/>
</dbReference>